<dbReference type="Pfam" id="PF25532">
    <property type="entry name" value="CH_CAMSAP2_N"/>
    <property type="match status" value="1"/>
</dbReference>
<dbReference type="InterPro" id="IPR058042">
    <property type="entry name" value="CAMSAP_N"/>
</dbReference>
<proteinExistence type="inferred from homology"/>
<dbReference type="InterPro" id="IPR031372">
    <property type="entry name" value="CAMSAP_CC1"/>
</dbReference>
<gene>
    <name evidence="11" type="ORF">D4764_15G0000030</name>
</gene>
<feature type="compositionally biased region" description="Pro residues" evidence="8">
    <location>
        <begin position="826"/>
        <end position="841"/>
    </location>
</feature>
<dbReference type="SUPFAM" id="SSF50346">
    <property type="entry name" value="PRC-barrel domain"/>
    <property type="match status" value="1"/>
</dbReference>
<feature type="coiled-coil region" evidence="7">
    <location>
        <begin position="848"/>
        <end position="878"/>
    </location>
</feature>
<dbReference type="InterPro" id="IPR022613">
    <property type="entry name" value="CH_CAMSAP_2"/>
</dbReference>
<evidence type="ECO:0000256" key="3">
    <source>
        <dbReference type="ARBA" id="ARBA00022701"/>
    </source>
</evidence>
<feature type="compositionally biased region" description="Basic and acidic residues" evidence="8">
    <location>
        <begin position="715"/>
        <end position="727"/>
    </location>
</feature>
<evidence type="ECO:0000256" key="2">
    <source>
        <dbReference type="ARBA" id="ARBA00022490"/>
    </source>
</evidence>
<evidence type="ECO:0000259" key="9">
    <source>
        <dbReference type="PROSITE" id="PS50021"/>
    </source>
</evidence>
<dbReference type="InterPro" id="IPR032940">
    <property type="entry name" value="CAMSAP"/>
</dbReference>
<feature type="region of interest" description="Disordered" evidence="8">
    <location>
        <begin position="1377"/>
        <end position="1436"/>
    </location>
</feature>
<evidence type="ECO:0000256" key="5">
    <source>
        <dbReference type="ARBA" id="ARBA00023212"/>
    </source>
</evidence>
<evidence type="ECO:0000259" key="10">
    <source>
        <dbReference type="PROSITE" id="PS51508"/>
    </source>
</evidence>
<feature type="compositionally biased region" description="Acidic residues" evidence="8">
    <location>
        <begin position="1218"/>
        <end position="1228"/>
    </location>
</feature>
<feature type="compositionally biased region" description="Basic and acidic residues" evidence="8">
    <location>
        <begin position="1144"/>
        <end position="1173"/>
    </location>
</feature>
<dbReference type="Proteomes" id="UP000324091">
    <property type="component" value="Chromosome 15"/>
</dbReference>
<feature type="domain" description="CKK" evidence="10">
    <location>
        <begin position="1430"/>
        <end position="1564"/>
    </location>
</feature>
<dbReference type="PANTHER" id="PTHR21595">
    <property type="entry name" value="PATRONIN"/>
    <property type="match status" value="1"/>
</dbReference>
<protein>
    <submittedName>
        <fullName evidence="11">Calmodulin-regulated spectrin-associated protein 2</fullName>
    </submittedName>
</protein>
<keyword evidence="4 7" id="KW-0175">Coiled coil</keyword>
<feature type="compositionally biased region" description="Basic and acidic residues" evidence="8">
    <location>
        <begin position="1117"/>
        <end position="1130"/>
    </location>
</feature>
<dbReference type="InterPro" id="IPR011033">
    <property type="entry name" value="PRC_barrel-like_sf"/>
</dbReference>
<feature type="compositionally biased region" description="Polar residues" evidence="8">
    <location>
        <begin position="901"/>
        <end position="925"/>
    </location>
</feature>
<evidence type="ECO:0000256" key="8">
    <source>
        <dbReference type="SAM" id="MobiDB-lite"/>
    </source>
</evidence>
<feature type="compositionally biased region" description="Low complexity" evidence="8">
    <location>
        <begin position="1417"/>
        <end position="1426"/>
    </location>
</feature>
<feature type="region of interest" description="Disordered" evidence="8">
    <location>
        <begin position="1109"/>
        <end position="1231"/>
    </location>
</feature>
<dbReference type="GO" id="GO:0030507">
    <property type="term" value="F:spectrin binding"/>
    <property type="evidence" value="ECO:0007669"/>
    <property type="project" value="InterPro"/>
</dbReference>
<feature type="compositionally biased region" description="Basic residues" evidence="8">
    <location>
        <begin position="1332"/>
        <end position="1341"/>
    </location>
</feature>
<feature type="compositionally biased region" description="Polar residues" evidence="8">
    <location>
        <begin position="565"/>
        <end position="577"/>
    </location>
</feature>
<dbReference type="PROSITE" id="PS51508">
    <property type="entry name" value="CKK"/>
    <property type="match status" value="1"/>
</dbReference>
<feature type="compositionally biased region" description="Low complexity" evidence="8">
    <location>
        <begin position="1031"/>
        <end position="1044"/>
    </location>
</feature>
<comment type="caution">
    <text evidence="11">The sequence shown here is derived from an EMBL/GenBank/DDBJ whole genome shotgun (WGS) entry which is preliminary data.</text>
</comment>
<feature type="compositionally biased region" description="Polar residues" evidence="8">
    <location>
        <begin position="1133"/>
        <end position="1143"/>
    </location>
</feature>
<feature type="compositionally biased region" description="Polar residues" evidence="8">
    <location>
        <begin position="795"/>
        <end position="818"/>
    </location>
</feature>
<dbReference type="GO" id="GO:0031175">
    <property type="term" value="P:neuron projection development"/>
    <property type="evidence" value="ECO:0007669"/>
    <property type="project" value="InterPro"/>
</dbReference>
<dbReference type="Pfam" id="PF17095">
    <property type="entry name" value="CAMSAP_CC1"/>
    <property type="match status" value="1"/>
</dbReference>
<dbReference type="Gene3D" id="3.10.20.360">
    <property type="entry name" value="CKK domain"/>
    <property type="match status" value="1"/>
</dbReference>
<keyword evidence="12" id="KW-1185">Reference proteome</keyword>
<dbReference type="GO" id="GO:0051011">
    <property type="term" value="F:microtubule minus-end binding"/>
    <property type="evidence" value="ECO:0007669"/>
    <property type="project" value="TreeGrafter"/>
</dbReference>
<comment type="similarity">
    <text evidence="6">Belongs to the CAMSAP1 family.</text>
</comment>
<comment type="domain">
    <text evidence="6">The CKK domain binds microtubules.</text>
</comment>
<evidence type="ECO:0000256" key="7">
    <source>
        <dbReference type="SAM" id="Coils"/>
    </source>
</evidence>
<dbReference type="Pfam" id="PF11971">
    <property type="entry name" value="CAMSAP_CH"/>
    <property type="match status" value="1"/>
</dbReference>
<feature type="compositionally biased region" description="Basic and acidic residues" evidence="8">
    <location>
        <begin position="15"/>
        <end position="36"/>
    </location>
</feature>
<feature type="compositionally biased region" description="Low complexity" evidence="8">
    <location>
        <begin position="759"/>
        <end position="773"/>
    </location>
</feature>
<feature type="region of interest" description="Disordered" evidence="8">
    <location>
        <begin position="621"/>
        <end position="773"/>
    </location>
</feature>
<comment type="subcellular location">
    <subcellularLocation>
        <location evidence="1">Cytoplasm</location>
        <location evidence="1">Cytoskeleton</location>
    </subcellularLocation>
</comment>
<dbReference type="InterPro" id="IPR036872">
    <property type="entry name" value="CH_dom_sf"/>
</dbReference>
<evidence type="ECO:0000256" key="6">
    <source>
        <dbReference type="PROSITE-ProRule" id="PRU00841"/>
    </source>
</evidence>
<dbReference type="GO" id="GO:0007026">
    <property type="term" value="P:negative regulation of microtubule depolymerization"/>
    <property type="evidence" value="ECO:0007669"/>
    <property type="project" value="TreeGrafter"/>
</dbReference>
<organism evidence="11 12">
    <name type="scientific">Takifugu flavidus</name>
    <name type="common">sansaifugu</name>
    <dbReference type="NCBI Taxonomy" id="433684"/>
    <lineage>
        <taxon>Eukaryota</taxon>
        <taxon>Metazoa</taxon>
        <taxon>Chordata</taxon>
        <taxon>Craniata</taxon>
        <taxon>Vertebrata</taxon>
        <taxon>Euteleostomi</taxon>
        <taxon>Actinopterygii</taxon>
        <taxon>Neopterygii</taxon>
        <taxon>Teleostei</taxon>
        <taxon>Neoteleostei</taxon>
        <taxon>Acanthomorphata</taxon>
        <taxon>Eupercaria</taxon>
        <taxon>Tetraodontiformes</taxon>
        <taxon>Tetradontoidea</taxon>
        <taxon>Tetraodontidae</taxon>
        <taxon>Takifugu</taxon>
    </lineage>
</organism>
<keyword evidence="3 6" id="KW-0493">Microtubule</keyword>
<keyword evidence="2" id="KW-0963">Cytoplasm</keyword>
<feature type="region of interest" description="Disordered" evidence="8">
    <location>
        <begin position="492"/>
        <end position="515"/>
    </location>
</feature>
<dbReference type="GO" id="GO:0036449">
    <property type="term" value="C:microtubule minus-end"/>
    <property type="evidence" value="ECO:0007669"/>
    <property type="project" value="TreeGrafter"/>
</dbReference>
<feature type="domain" description="Calponin-homology (CH)" evidence="9">
    <location>
        <begin position="296"/>
        <end position="409"/>
    </location>
</feature>
<dbReference type="PROSITE" id="PS50021">
    <property type="entry name" value="CH"/>
    <property type="match status" value="1"/>
</dbReference>
<dbReference type="PANTHER" id="PTHR21595:SF1">
    <property type="entry name" value="CALMODULIN-REGULATED SPECTRIN-ASSOCIATED PROTEIN 2"/>
    <property type="match status" value="1"/>
</dbReference>
<evidence type="ECO:0000313" key="12">
    <source>
        <dbReference type="Proteomes" id="UP000324091"/>
    </source>
</evidence>
<dbReference type="InterPro" id="IPR014797">
    <property type="entry name" value="CKK_CAMSAP"/>
</dbReference>
<dbReference type="InterPro" id="IPR038209">
    <property type="entry name" value="CKK_dom_sf"/>
</dbReference>
<dbReference type="Pfam" id="PF08683">
    <property type="entry name" value="CAMSAP_CKK"/>
    <property type="match status" value="1"/>
</dbReference>
<dbReference type="SMART" id="SM01051">
    <property type="entry name" value="CAMSAP_CKK"/>
    <property type="match status" value="1"/>
</dbReference>
<feature type="compositionally biased region" description="Basic and acidic residues" evidence="8">
    <location>
        <begin position="1262"/>
        <end position="1327"/>
    </location>
</feature>
<feature type="region of interest" description="Disordered" evidence="8">
    <location>
        <begin position="1262"/>
        <end position="1365"/>
    </location>
</feature>
<feature type="compositionally biased region" description="Basic residues" evidence="8">
    <location>
        <begin position="1054"/>
        <end position="1067"/>
    </location>
</feature>
<evidence type="ECO:0000256" key="1">
    <source>
        <dbReference type="ARBA" id="ARBA00004245"/>
    </source>
</evidence>
<feature type="coiled-coil region" evidence="7">
    <location>
        <begin position="964"/>
        <end position="994"/>
    </location>
</feature>
<feature type="region of interest" description="Disordered" evidence="8">
    <location>
        <begin position="1"/>
        <end position="36"/>
    </location>
</feature>
<feature type="region of interest" description="Disordered" evidence="8">
    <location>
        <begin position="1006"/>
        <end position="1088"/>
    </location>
</feature>
<feature type="region of interest" description="Disordered" evidence="8">
    <location>
        <begin position="787"/>
        <end position="841"/>
    </location>
</feature>
<dbReference type="GO" id="GO:0005516">
    <property type="term" value="F:calmodulin binding"/>
    <property type="evidence" value="ECO:0007669"/>
    <property type="project" value="InterPro"/>
</dbReference>
<dbReference type="SUPFAM" id="SSF47576">
    <property type="entry name" value="Calponin-homology domain, CH-domain"/>
    <property type="match status" value="1"/>
</dbReference>
<dbReference type="GO" id="GO:0031122">
    <property type="term" value="P:cytoplasmic microtubule organization"/>
    <property type="evidence" value="ECO:0007669"/>
    <property type="project" value="TreeGrafter"/>
</dbReference>
<dbReference type="InterPro" id="IPR001715">
    <property type="entry name" value="CH_dom"/>
</dbReference>
<dbReference type="EMBL" id="RHFK02000007">
    <property type="protein sequence ID" value="TWW72609.1"/>
    <property type="molecule type" value="Genomic_DNA"/>
</dbReference>
<feature type="region of interest" description="Disordered" evidence="8">
    <location>
        <begin position="898"/>
        <end position="955"/>
    </location>
</feature>
<keyword evidence="5" id="KW-0206">Cytoskeleton</keyword>
<feature type="region of interest" description="Disordered" evidence="8">
    <location>
        <begin position="554"/>
        <end position="606"/>
    </location>
</feature>
<evidence type="ECO:0000313" key="11">
    <source>
        <dbReference type="EMBL" id="TWW72609.1"/>
    </source>
</evidence>
<feature type="compositionally biased region" description="Polar residues" evidence="8">
    <location>
        <begin position="505"/>
        <end position="515"/>
    </location>
</feature>
<name>A0A5C6P126_9TELE</name>
<accession>A0A5C6P126</accession>
<dbReference type="FunFam" id="3.10.20.360:FF:000001">
    <property type="entry name" value="Calmodulin-regulated spectrin-associated protein 3 isoform 2"/>
    <property type="match status" value="1"/>
</dbReference>
<reference evidence="11 12" key="1">
    <citation type="submission" date="2019-04" db="EMBL/GenBank/DDBJ databases">
        <title>Chromosome genome assembly for Takifugu flavidus.</title>
        <authorList>
            <person name="Xiao S."/>
        </authorList>
    </citation>
    <scope>NUCLEOTIDE SEQUENCE [LARGE SCALE GENOMIC DNA]</scope>
    <source>
        <strain evidence="11">HTHZ2018</strain>
        <tissue evidence="11">Muscle</tissue>
    </source>
</reference>
<sequence>MRTNPSIGAAGKAQRSRERGGEQLQKEKERQDGHEHRLSLRLGPFLGVGRDFFPSVRNVISRQEEFPWLIEPPAAERLKMGDAADDRGMRRTFIVPAIKSFDHYDFTRAKISCSLTWLVAKAFGSDAVPEELAEPLYRDQYNQEHLKPTVASLLQSAELYCRAGSLILRSDAVKPLLGHNAVIQALAQKGLYVTDQDRLVTERDLTSLPIHMSSHLAFIDTLMMAYTVEMVSVERVMTSIGRYTSAEQSHGEGHLQELPYDTEDAIVTWINKVNEHLRDIMVEEQKLRDQFHESHSSAQKARYRKEHAQQRSAPSLPLVENLLKDNTDGCALTTLLHFYCSTVIRLEDICLKETMSLADSLYNLQLVQEFCKNNLNHCCHFTLEDMLYAHASIKSNYLVFMAELFWWFEVVKPSFVQPRILDTNACEPVSSNRKMAPVSSPVKQRCTYRPESPDTIQAGSIKRSTSLSFMDGCIGTWPKEKRSTARGISFEIPLDGEPTVPPSESPSLSGMTRSASSEGLGFKVHFATHGGLRRHPSAIPVNVNGQSSHILEEDEDFTSPKPLGRNNTFSVKNQNRCPNGILSDSPHSGNNHHGDHSGHISPSTPPSIEEALKIIHDSERPHASLGMGGGDGFFLHDAEPLEPSGARGEGDDTGSAKTRLNDHEPNSVSTDEVDTGIHVRTEDIQSLDEDSSSLRDYSDMDPDCEAMTRSCPNYDRPDRERNKEEGQKGVCGANSLGGRGDGGDRTSPCPSSAPTLPRSHTMSPASSSTGSVSGLVRMTSFAEQKFRKLEGRSSGGTTPESSDLNVPYTHSTKSTFSPVGTEMSTPPLPITSPSPVTPSPRDPSHLIASEMIQLRMKLEEKRRAIEAQKKKVEAAFTRHRQKMGRTAFLNVVRRKGINVPVSPNSGGAETPSSEPITPSMETSQGGVERAERCKPDGAAPKSPSEDRGGVTPGEADLADYTRSIERLNTSLGFLQTEMQRLAQQQETIMAMREQQQQQAWVIPAPAPSPHRQLRELRSSSVTGRGSGRGSVGSLSPNLSSSGSPHAPNRSPAGIKRRPASFHARTPRTPRPNDLKVTPFSRMLNTPTSVDSLPRLRRFTSSQSQLSSFAYLGNETSSGEKKDSEEGKAADESAGTSHPSANQHNKAECENERNQTARPRSKGEDKSRRSEEVLHQPLPEYKRPTSSQVKAENQDRRDLVEVPLSELKPPERSSSGQEMDGEEDGDAGGDDQKLCCGFFFKDDVKGEEDMAAKKAALLEKRMRREREAREKKQQQELDQEQEKEAARLKTEEEQQKKEDEKARREYIRNEYLRKKQLKLMDDMDEVIKPRSGSLKKKPRPKSIHRDVVDSSMPPMRATGVRPRGYSVSSVSLASLNLADNDRDLPNNRKNNRPESAGGFSSCPSTVSRNGEKDWENDSTTSSSPSNTEYTGPKLYKEPSAKSNKHIIQNALAHCCLAGKVNEGQKNKILDEMEKSGANNFLVLFRDAGCQFRSVYTYCPETEEITRLAGIGPKSIKIKMIEGLYKYNSDRKQFSQIPAKTMSASVDAITIASHLWQTKKQWTPKKLHSK</sequence>
<evidence type="ECO:0000256" key="4">
    <source>
        <dbReference type="ARBA" id="ARBA00023054"/>
    </source>
</evidence>